<evidence type="ECO:0000313" key="1">
    <source>
        <dbReference type="EMBL" id="CAB1422070.1"/>
    </source>
</evidence>
<protein>
    <submittedName>
        <fullName evidence="1">Uncharacterized protein</fullName>
    </submittedName>
</protein>
<reference evidence="1" key="1">
    <citation type="submission" date="2020-03" db="EMBL/GenBank/DDBJ databases">
        <authorList>
            <person name="Weist P."/>
        </authorList>
    </citation>
    <scope>NUCLEOTIDE SEQUENCE</scope>
</reference>
<evidence type="ECO:0000313" key="2">
    <source>
        <dbReference type="Proteomes" id="UP001153269"/>
    </source>
</evidence>
<organism evidence="1 2">
    <name type="scientific">Pleuronectes platessa</name>
    <name type="common">European plaice</name>
    <dbReference type="NCBI Taxonomy" id="8262"/>
    <lineage>
        <taxon>Eukaryota</taxon>
        <taxon>Metazoa</taxon>
        <taxon>Chordata</taxon>
        <taxon>Craniata</taxon>
        <taxon>Vertebrata</taxon>
        <taxon>Euteleostomi</taxon>
        <taxon>Actinopterygii</taxon>
        <taxon>Neopterygii</taxon>
        <taxon>Teleostei</taxon>
        <taxon>Neoteleostei</taxon>
        <taxon>Acanthomorphata</taxon>
        <taxon>Carangaria</taxon>
        <taxon>Pleuronectiformes</taxon>
        <taxon>Pleuronectoidei</taxon>
        <taxon>Pleuronectidae</taxon>
        <taxon>Pleuronectes</taxon>
    </lineage>
</organism>
<sequence>MPLLTLACLIGIPVTKTVRFIFDYFLPAIDEDNNSESNPAALLNLRENQHEIGPAVLDTAASLDTGSTAALFQVALALSKAADTVCDGTAALERSCLSSLPANAPAPPEETSWAAVFHHSERFLDAADAVYNSAQALYQTGSDVALFDTAVAAFYAAALQDETSVSVVDNLAVHFYSAANALRNLYAALESTSGQAAGNLAVTWYNATVTVNNVATALTDDSPARAVFDAAVAVLNATASASALFKDAGDGVGLGDMRPLLHEVMTLENVHFADSM</sequence>
<name>A0A9N7Y8A7_PLEPL</name>
<dbReference type="EMBL" id="CADEAL010000558">
    <property type="protein sequence ID" value="CAB1422070.1"/>
    <property type="molecule type" value="Genomic_DNA"/>
</dbReference>
<proteinExistence type="predicted"/>
<gene>
    <name evidence="1" type="ORF">PLEPLA_LOCUS9959</name>
</gene>
<keyword evidence="2" id="KW-1185">Reference proteome</keyword>
<accession>A0A9N7Y8A7</accession>
<comment type="caution">
    <text evidence="1">The sequence shown here is derived from an EMBL/GenBank/DDBJ whole genome shotgun (WGS) entry which is preliminary data.</text>
</comment>
<dbReference type="AlphaFoldDB" id="A0A9N7Y8A7"/>
<dbReference type="Proteomes" id="UP001153269">
    <property type="component" value="Unassembled WGS sequence"/>
</dbReference>